<evidence type="ECO:0000313" key="9">
    <source>
        <dbReference type="EMBL" id="SBW10444.1"/>
    </source>
</evidence>
<evidence type="ECO:0000256" key="2">
    <source>
        <dbReference type="ARBA" id="ARBA00022485"/>
    </source>
</evidence>
<comment type="similarity">
    <text evidence="7">Belongs to the radical SAM superfamily. Anaerobic sulfatase-maturating enzyme family.</text>
</comment>
<accession>A0A212KFD0</accession>
<dbReference type="SFLD" id="SFLDF00285">
    <property type="entry name" value="anaerobic_Ser-type_sulfatase-m"/>
    <property type="match status" value="1"/>
</dbReference>
<dbReference type="SFLD" id="SFLDG01384">
    <property type="entry name" value="thioether_bond_formation_requi"/>
    <property type="match status" value="1"/>
</dbReference>
<keyword evidence="2" id="KW-0004">4Fe-4S</keyword>
<feature type="domain" description="Radical SAM core" evidence="8">
    <location>
        <begin position="3"/>
        <end position="252"/>
    </location>
</feature>
<evidence type="ECO:0000256" key="6">
    <source>
        <dbReference type="ARBA" id="ARBA00023014"/>
    </source>
</evidence>
<dbReference type="GO" id="GO:0051539">
    <property type="term" value="F:4 iron, 4 sulfur cluster binding"/>
    <property type="evidence" value="ECO:0007669"/>
    <property type="project" value="UniProtKB-KW"/>
</dbReference>
<reference evidence="9" key="1">
    <citation type="submission" date="2016-04" db="EMBL/GenBank/DDBJ databases">
        <authorList>
            <person name="Evans L.H."/>
            <person name="Alamgir A."/>
            <person name="Owens N."/>
            <person name="Weber N.D."/>
            <person name="Virtaneva K."/>
            <person name="Barbian K."/>
            <person name="Babar A."/>
            <person name="Rosenke K."/>
        </authorList>
    </citation>
    <scope>NUCLEOTIDE SEQUENCE</scope>
    <source>
        <strain evidence="9">86</strain>
    </source>
</reference>
<keyword evidence="4" id="KW-0479">Metal-binding</keyword>
<evidence type="ECO:0000256" key="4">
    <source>
        <dbReference type="ARBA" id="ARBA00022723"/>
    </source>
</evidence>
<dbReference type="GO" id="GO:0016491">
    <property type="term" value="F:oxidoreductase activity"/>
    <property type="evidence" value="ECO:0007669"/>
    <property type="project" value="InterPro"/>
</dbReference>
<dbReference type="AlphaFoldDB" id="A0A212KFD0"/>
<dbReference type="CDD" id="cd01335">
    <property type="entry name" value="Radical_SAM"/>
    <property type="match status" value="1"/>
</dbReference>
<dbReference type="NCBIfam" id="TIGR03942">
    <property type="entry name" value="sulfatase_rSAM"/>
    <property type="match status" value="1"/>
</dbReference>
<evidence type="ECO:0000256" key="7">
    <source>
        <dbReference type="ARBA" id="ARBA00023601"/>
    </source>
</evidence>
<dbReference type="InterPro" id="IPR047207">
    <property type="entry name" value="SPASM_anSME"/>
</dbReference>
<dbReference type="Gene3D" id="3.20.20.70">
    <property type="entry name" value="Aldolase class I"/>
    <property type="match status" value="1"/>
</dbReference>
<dbReference type="EMBL" id="FLUQ01000006">
    <property type="protein sequence ID" value="SBW10444.1"/>
    <property type="molecule type" value="Genomic_DNA"/>
</dbReference>
<dbReference type="InterPro" id="IPR023885">
    <property type="entry name" value="4Fe4S-binding_SPASM_dom"/>
</dbReference>
<dbReference type="PROSITE" id="PS51918">
    <property type="entry name" value="RADICAL_SAM"/>
    <property type="match status" value="1"/>
</dbReference>
<sequence length="412" mass="46034">MPQQSATRAFHAMAKPGGARCNLRCAYCFYLEKSALHAPPSPAMSDEVLEAYVRGYIGSIRDDGEVAFTWQGGEPTLAGQDFYRRAVALQQRYGQGRTITNSFQTNGVLLDDSWCAFLARHNFLVGLSLDGPADIHDRYRPTAGGQPSHALVMRGLRLLQKHGVRHNVLACVNRRSAREPLRVYEFLREAGVSFIQFIPIVERLAGQREGVHGLTLHGPGIGADEQGTVTEWSVLPEDYGTFLTSIFDVWRKRDVGKIFVMNVEWALANLLGRPGGVCHHMPACGRSVVVEHTGDVYACDHYVYPEHRLGNILEHSFAAMVDSERQERFGRDKLERLPQTCRSCTMLKGCWGGCPKHRFIVSGGEAVNYLCAGYRRFFGHIVPYLRAMAKIMADGRPASDIMDMNLVFVTRE</sequence>
<keyword evidence="5" id="KW-0408">Iron</keyword>
<dbReference type="InterPro" id="IPR013785">
    <property type="entry name" value="Aldolase_TIM"/>
</dbReference>
<name>A0A212KFD0_9DELT</name>
<evidence type="ECO:0000256" key="5">
    <source>
        <dbReference type="ARBA" id="ARBA00023004"/>
    </source>
</evidence>
<gene>
    <name evidence="9" type="primary">aslB</name>
    <name evidence="9" type="ORF">KL86DPRO_60164</name>
</gene>
<evidence type="ECO:0000259" key="8">
    <source>
        <dbReference type="PROSITE" id="PS51918"/>
    </source>
</evidence>
<dbReference type="InterPro" id="IPR007197">
    <property type="entry name" value="rSAM"/>
</dbReference>
<dbReference type="SFLD" id="SFLDG01386">
    <property type="entry name" value="main_SPASM_domain-containing"/>
    <property type="match status" value="1"/>
</dbReference>
<dbReference type="InterPro" id="IPR034491">
    <property type="entry name" value="Anaerob_Ser_sulfatase-maturase"/>
</dbReference>
<dbReference type="SUPFAM" id="SSF102114">
    <property type="entry name" value="Radical SAM enzymes"/>
    <property type="match status" value="1"/>
</dbReference>
<dbReference type="SFLD" id="SFLDS00029">
    <property type="entry name" value="Radical_SAM"/>
    <property type="match status" value="1"/>
</dbReference>
<protein>
    <submittedName>
        <fullName evidence="9">Regulator of arylsulfatase activity</fullName>
    </submittedName>
</protein>
<keyword evidence="6" id="KW-0411">Iron-sulfur</keyword>
<dbReference type="InterPro" id="IPR058240">
    <property type="entry name" value="rSAM_sf"/>
</dbReference>
<dbReference type="SFLD" id="SFLDG01072">
    <property type="entry name" value="dehydrogenase_like"/>
    <property type="match status" value="1"/>
</dbReference>
<dbReference type="InterPro" id="IPR023867">
    <property type="entry name" value="Sulphatase_maturase_rSAM"/>
</dbReference>
<proteinExistence type="inferred from homology"/>
<keyword evidence="3" id="KW-0949">S-adenosyl-L-methionine</keyword>
<organism evidence="9">
    <name type="scientific">uncultured delta proteobacterium</name>
    <dbReference type="NCBI Taxonomy" id="34034"/>
    <lineage>
        <taxon>Bacteria</taxon>
        <taxon>Deltaproteobacteria</taxon>
        <taxon>environmental samples</taxon>
    </lineage>
</organism>
<dbReference type="NCBIfam" id="TIGR04085">
    <property type="entry name" value="rSAM_more_4Fe4S"/>
    <property type="match status" value="1"/>
</dbReference>
<evidence type="ECO:0000256" key="1">
    <source>
        <dbReference type="ARBA" id="ARBA00001966"/>
    </source>
</evidence>
<dbReference type="Pfam" id="PF13186">
    <property type="entry name" value="SPASM"/>
    <property type="match status" value="1"/>
</dbReference>
<dbReference type="SFLD" id="SFLDG01067">
    <property type="entry name" value="SPASM/twitch_domain_containing"/>
    <property type="match status" value="1"/>
</dbReference>
<evidence type="ECO:0000256" key="3">
    <source>
        <dbReference type="ARBA" id="ARBA00022691"/>
    </source>
</evidence>
<comment type="cofactor">
    <cofactor evidence="1">
        <name>[4Fe-4S] cluster</name>
        <dbReference type="ChEBI" id="CHEBI:49883"/>
    </cofactor>
</comment>
<dbReference type="CDD" id="cd21120">
    <property type="entry name" value="SPASM_anSME"/>
    <property type="match status" value="1"/>
</dbReference>
<dbReference type="GO" id="GO:0046872">
    <property type="term" value="F:metal ion binding"/>
    <property type="evidence" value="ECO:0007669"/>
    <property type="project" value="UniProtKB-KW"/>
</dbReference>
<dbReference type="PANTHER" id="PTHR43273:SF3">
    <property type="entry name" value="ANAEROBIC SULFATASE-MATURATING ENZYME HOMOLOG ASLB-RELATED"/>
    <property type="match status" value="1"/>
</dbReference>
<dbReference type="PANTHER" id="PTHR43273">
    <property type="entry name" value="ANAEROBIC SULFATASE-MATURATING ENZYME HOMOLOG ASLB-RELATED"/>
    <property type="match status" value="1"/>
</dbReference>
<dbReference type="Pfam" id="PF04055">
    <property type="entry name" value="Radical_SAM"/>
    <property type="match status" value="1"/>
</dbReference>